<dbReference type="FunFam" id="3.90.79.10:FF:000024">
    <property type="entry name" value="ADP-ribose pyrophosphatase"/>
    <property type="match status" value="1"/>
</dbReference>
<accession>A0A1Z5IJA1</accession>
<comment type="cofactor">
    <cofactor evidence="1">
        <name>Mg(2+)</name>
        <dbReference type="ChEBI" id="CHEBI:18420"/>
    </cofactor>
</comment>
<comment type="caution">
    <text evidence="4">The sequence shown here is derived from an EMBL/GenBank/DDBJ whole genome shotgun (WGS) entry which is preliminary data.</text>
</comment>
<dbReference type="Proteomes" id="UP000198402">
    <property type="component" value="Unassembled WGS sequence"/>
</dbReference>
<feature type="domain" description="Nudix hydrolase" evidence="3">
    <location>
        <begin position="40"/>
        <end position="172"/>
    </location>
</feature>
<dbReference type="Pfam" id="PF00293">
    <property type="entry name" value="NUDIX"/>
    <property type="match status" value="1"/>
</dbReference>
<evidence type="ECO:0000256" key="2">
    <source>
        <dbReference type="ARBA" id="ARBA00022801"/>
    </source>
</evidence>
<dbReference type="STRING" id="1302250.GCA_001313225_01440"/>
<protein>
    <submittedName>
        <fullName evidence="4">ADP-ribose pyrophosphatase</fullName>
    </submittedName>
</protein>
<reference evidence="4 5" key="1">
    <citation type="submission" date="2015-11" db="EMBL/GenBank/DDBJ databases">
        <title>Draft genome sequences of new species of the genus Lactobacillus isolated from orchardgrass silage.</title>
        <authorList>
            <person name="Tohno M."/>
            <person name="Tanizawa Y."/>
            <person name="Arita M."/>
        </authorList>
    </citation>
    <scope>NUCLEOTIDE SEQUENCE [LARGE SCALE GENOMIC DNA]</scope>
    <source>
        <strain evidence="4 5">IWT126</strain>
    </source>
</reference>
<dbReference type="GO" id="GO:0016787">
    <property type="term" value="F:hydrolase activity"/>
    <property type="evidence" value="ECO:0007669"/>
    <property type="project" value="UniProtKB-KW"/>
</dbReference>
<dbReference type="GO" id="GO:0019693">
    <property type="term" value="P:ribose phosphate metabolic process"/>
    <property type="evidence" value="ECO:0007669"/>
    <property type="project" value="TreeGrafter"/>
</dbReference>
<dbReference type="InterPro" id="IPR015797">
    <property type="entry name" value="NUDIX_hydrolase-like_dom_sf"/>
</dbReference>
<dbReference type="OrthoDB" id="9806150at2"/>
<dbReference type="GO" id="GO:0006753">
    <property type="term" value="P:nucleoside phosphate metabolic process"/>
    <property type="evidence" value="ECO:0007669"/>
    <property type="project" value="TreeGrafter"/>
</dbReference>
<name>A0A1Z5IJA1_9LACO</name>
<evidence type="ECO:0000313" key="4">
    <source>
        <dbReference type="EMBL" id="GAX01845.1"/>
    </source>
</evidence>
<dbReference type="AlphaFoldDB" id="A0A1Z5IJA1"/>
<dbReference type="PROSITE" id="PS51462">
    <property type="entry name" value="NUDIX"/>
    <property type="match status" value="1"/>
</dbReference>
<evidence type="ECO:0000313" key="5">
    <source>
        <dbReference type="Proteomes" id="UP000198402"/>
    </source>
</evidence>
<dbReference type="GO" id="GO:0005829">
    <property type="term" value="C:cytosol"/>
    <property type="evidence" value="ECO:0007669"/>
    <property type="project" value="TreeGrafter"/>
</dbReference>
<dbReference type="RefSeq" id="WP_089137024.1">
    <property type="nucleotide sequence ID" value="NZ_BCMG01000010.1"/>
</dbReference>
<evidence type="ECO:0000256" key="1">
    <source>
        <dbReference type="ARBA" id="ARBA00001946"/>
    </source>
</evidence>
<dbReference type="CDD" id="cd03424">
    <property type="entry name" value="NUDIX_ADPRase_Nudt5_UGPPase_Nudt14"/>
    <property type="match status" value="1"/>
</dbReference>
<dbReference type="PANTHER" id="PTHR11839:SF18">
    <property type="entry name" value="NUDIX HYDROLASE DOMAIN-CONTAINING PROTEIN"/>
    <property type="match status" value="1"/>
</dbReference>
<gene>
    <name evidence="4" type="ORF">IWT126_01908</name>
</gene>
<dbReference type="PANTHER" id="PTHR11839">
    <property type="entry name" value="UDP/ADP-SUGAR PYROPHOSPHATASE"/>
    <property type="match status" value="1"/>
</dbReference>
<dbReference type="InterPro" id="IPR000086">
    <property type="entry name" value="NUDIX_hydrolase_dom"/>
</dbReference>
<keyword evidence="2" id="KW-0378">Hydrolase</keyword>
<dbReference type="EMBL" id="BCMG01000010">
    <property type="protein sequence ID" value="GAX01845.1"/>
    <property type="molecule type" value="Genomic_DNA"/>
</dbReference>
<dbReference type="SUPFAM" id="SSF55811">
    <property type="entry name" value="Nudix"/>
    <property type="match status" value="1"/>
</dbReference>
<dbReference type="Gene3D" id="3.90.79.10">
    <property type="entry name" value="Nucleoside Triphosphate Pyrophosphohydrolase"/>
    <property type="match status" value="1"/>
</dbReference>
<keyword evidence="5" id="KW-1185">Reference proteome</keyword>
<organism evidence="4 5">
    <name type="scientific">Secundilactobacillus silagei JCM 19001</name>
    <dbReference type="NCBI Taxonomy" id="1302250"/>
    <lineage>
        <taxon>Bacteria</taxon>
        <taxon>Bacillati</taxon>
        <taxon>Bacillota</taxon>
        <taxon>Bacilli</taxon>
        <taxon>Lactobacillales</taxon>
        <taxon>Lactobacillaceae</taxon>
        <taxon>Secundilactobacillus</taxon>
    </lineage>
</organism>
<sequence>MDLEEKVVAHEPIYDGAIINVERQTVELPNGEKAYREIVHHSGAVAVMAITPEQKMILVRQWRSPIARPTLEIPAGKLDSRDGDDPQHAAIRELNEEIRLHPDHLERLAGFYSSVGFSDEYMTLYLATDLRPVQSELPRDKGENLNIRAYSLAELKTMVKNGDIEDAKTVMAVWRFEMMQQKSR</sequence>
<evidence type="ECO:0000259" key="3">
    <source>
        <dbReference type="PROSITE" id="PS51462"/>
    </source>
</evidence>
<proteinExistence type="predicted"/>